<evidence type="ECO:0000256" key="1">
    <source>
        <dbReference type="ARBA" id="ARBA00023015"/>
    </source>
</evidence>
<dbReference type="PROSITE" id="PS50206">
    <property type="entry name" value="RHODANESE_3"/>
    <property type="match status" value="1"/>
</dbReference>
<dbReference type="InterPro" id="IPR001763">
    <property type="entry name" value="Rhodanese-like_dom"/>
</dbReference>
<dbReference type="NCBIfam" id="NF033788">
    <property type="entry name" value="HTH_metalloreg"/>
    <property type="match status" value="1"/>
</dbReference>
<dbReference type="InterPro" id="IPR051011">
    <property type="entry name" value="Metal_resp_trans_reg"/>
</dbReference>
<dbReference type="InterPro" id="IPR011991">
    <property type="entry name" value="ArsR-like_HTH"/>
</dbReference>
<proteinExistence type="predicted"/>
<evidence type="ECO:0000259" key="4">
    <source>
        <dbReference type="PROSITE" id="PS50206"/>
    </source>
</evidence>
<dbReference type="Pfam" id="PF00581">
    <property type="entry name" value="Rhodanese"/>
    <property type="match status" value="1"/>
</dbReference>
<dbReference type="PANTHER" id="PTHR43132:SF8">
    <property type="entry name" value="HTH-TYPE TRANSCRIPTIONAL REGULATOR KMTR"/>
    <property type="match status" value="1"/>
</dbReference>
<dbReference type="Gene3D" id="1.10.10.10">
    <property type="entry name" value="Winged helix-like DNA-binding domain superfamily/Winged helix DNA-binding domain"/>
    <property type="match status" value="1"/>
</dbReference>
<dbReference type="SMART" id="SM00418">
    <property type="entry name" value="HTH_ARSR"/>
    <property type="match status" value="1"/>
</dbReference>
<dbReference type="AlphaFoldDB" id="A0A506U487"/>
<evidence type="ECO:0000256" key="2">
    <source>
        <dbReference type="ARBA" id="ARBA00023125"/>
    </source>
</evidence>
<comment type="caution">
    <text evidence="6">The sequence shown here is derived from an EMBL/GenBank/DDBJ whole genome shotgun (WGS) entry which is preliminary data.</text>
</comment>
<evidence type="ECO:0000256" key="3">
    <source>
        <dbReference type="ARBA" id="ARBA00023163"/>
    </source>
</evidence>
<dbReference type="PANTHER" id="PTHR43132">
    <property type="entry name" value="ARSENICAL RESISTANCE OPERON REPRESSOR ARSR-RELATED"/>
    <property type="match status" value="1"/>
</dbReference>
<dbReference type="SUPFAM" id="SSF52821">
    <property type="entry name" value="Rhodanese/Cell cycle control phosphatase"/>
    <property type="match status" value="1"/>
</dbReference>
<evidence type="ECO:0000313" key="6">
    <source>
        <dbReference type="EMBL" id="TPW28268.1"/>
    </source>
</evidence>
<evidence type="ECO:0000313" key="7">
    <source>
        <dbReference type="Proteomes" id="UP000318801"/>
    </source>
</evidence>
<dbReference type="InterPro" id="IPR036388">
    <property type="entry name" value="WH-like_DNA-bd_sf"/>
</dbReference>
<feature type="domain" description="Rhodanese" evidence="4">
    <location>
        <begin position="128"/>
        <end position="217"/>
    </location>
</feature>
<dbReference type="GO" id="GO:0003677">
    <property type="term" value="F:DNA binding"/>
    <property type="evidence" value="ECO:0007669"/>
    <property type="project" value="UniProtKB-KW"/>
</dbReference>
<dbReference type="GO" id="GO:0004792">
    <property type="term" value="F:thiosulfate-cyanide sulfurtransferase activity"/>
    <property type="evidence" value="ECO:0007669"/>
    <property type="project" value="InterPro"/>
</dbReference>
<dbReference type="SMART" id="SM00450">
    <property type="entry name" value="RHOD"/>
    <property type="match status" value="1"/>
</dbReference>
<dbReference type="InterPro" id="IPR036390">
    <property type="entry name" value="WH_DNA-bd_sf"/>
</dbReference>
<accession>A0A506U487</accession>
<keyword evidence="1" id="KW-0805">Transcription regulation</keyword>
<evidence type="ECO:0000259" key="5">
    <source>
        <dbReference type="PROSITE" id="PS50987"/>
    </source>
</evidence>
<protein>
    <submittedName>
        <fullName evidence="6">Metalloregulator ArsR/SmtB family transcription factor</fullName>
    </submittedName>
</protein>
<dbReference type="RefSeq" id="WP_141150426.1">
    <property type="nucleotide sequence ID" value="NZ_VHLG01000013.1"/>
</dbReference>
<dbReference type="Gene3D" id="3.40.250.10">
    <property type="entry name" value="Rhodanese-like domain"/>
    <property type="match status" value="1"/>
</dbReference>
<dbReference type="OrthoDB" id="9802991at2"/>
<dbReference type="PRINTS" id="PR00778">
    <property type="entry name" value="HTHARSR"/>
</dbReference>
<dbReference type="Proteomes" id="UP000318801">
    <property type="component" value="Unassembled WGS sequence"/>
</dbReference>
<sequence>MSDFNLKFYQDLSEHAKALANAHRLLLLDHLGQGERAVERLAEISGLSVANTSQHLQQLRRSGFVQSRRDGKNVLYRLAEGPVMDVIQALRHYAAFQRGLQDDLRQDSIASPDTLEAISRDALLELLSTGGVTLLDVRPEEEFRLGHLPGATNIPVRDLAHRIAELDTGRQVIAYCRGPYCVLSSQAAMLLARQGFHVRRFPDGVAEWQAAGLPTEE</sequence>
<dbReference type="PROSITE" id="PS50987">
    <property type="entry name" value="HTH_ARSR_2"/>
    <property type="match status" value="1"/>
</dbReference>
<dbReference type="CDD" id="cd00090">
    <property type="entry name" value="HTH_ARSR"/>
    <property type="match status" value="1"/>
</dbReference>
<dbReference type="InterPro" id="IPR001845">
    <property type="entry name" value="HTH_ArsR_DNA-bd_dom"/>
</dbReference>
<keyword evidence="2" id="KW-0238">DNA-binding</keyword>
<feature type="domain" description="HTH arsR-type" evidence="5">
    <location>
        <begin position="4"/>
        <end position="98"/>
    </location>
</feature>
<dbReference type="InterPro" id="IPR001307">
    <property type="entry name" value="Thiosulphate_STrfase_CS"/>
</dbReference>
<dbReference type="SUPFAM" id="SSF46785">
    <property type="entry name" value="Winged helix' DNA-binding domain"/>
    <property type="match status" value="1"/>
</dbReference>
<dbReference type="GO" id="GO:0003700">
    <property type="term" value="F:DNA-binding transcription factor activity"/>
    <property type="evidence" value="ECO:0007669"/>
    <property type="project" value="InterPro"/>
</dbReference>
<keyword evidence="3" id="KW-0804">Transcription</keyword>
<gene>
    <name evidence="6" type="ORF">FJU08_17985</name>
</gene>
<keyword evidence="7" id="KW-1185">Reference proteome</keyword>
<dbReference type="PROSITE" id="PS00380">
    <property type="entry name" value="RHODANESE_1"/>
    <property type="match status" value="1"/>
</dbReference>
<dbReference type="EMBL" id="VHLG01000013">
    <property type="protein sequence ID" value="TPW28268.1"/>
    <property type="molecule type" value="Genomic_DNA"/>
</dbReference>
<dbReference type="Pfam" id="PF01022">
    <property type="entry name" value="HTH_5"/>
    <property type="match status" value="1"/>
</dbReference>
<name>A0A506U487_9HYPH</name>
<dbReference type="InterPro" id="IPR036873">
    <property type="entry name" value="Rhodanese-like_dom_sf"/>
</dbReference>
<organism evidence="6 7">
    <name type="scientific">Martelella alba</name>
    <dbReference type="NCBI Taxonomy" id="2590451"/>
    <lineage>
        <taxon>Bacteria</taxon>
        <taxon>Pseudomonadati</taxon>
        <taxon>Pseudomonadota</taxon>
        <taxon>Alphaproteobacteria</taxon>
        <taxon>Hyphomicrobiales</taxon>
        <taxon>Aurantimonadaceae</taxon>
        <taxon>Martelella</taxon>
    </lineage>
</organism>
<reference evidence="6 7" key="1">
    <citation type="submission" date="2019-06" db="EMBL/GenBank/DDBJ databases">
        <authorList>
            <person name="Li M."/>
        </authorList>
    </citation>
    <scope>NUCLEOTIDE SEQUENCE [LARGE SCALE GENOMIC DNA]</scope>
    <source>
        <strain evidence="6 7">BGMRC2036</strain>
    </source>
</reference>
<dbReference type="CDD" id="cd00158">
    <property type="entry name" value="RHOD"/>
    <property type="match status" value="1"/>
</dbReference>